<protein>
    <submittedName>
        <fullName evidence="1">Uncharacterized protein</fullName>
    </submittedName>
</protein>
<name>A0ACB8U1Y2_9APHY</name>
<comment type="caution">
    <text evidence="1">The sequence shown here is derived from an EMBL/GenBank/DDBJ whole genome shotgun (WGS) entry which is preliminary data.</text>
</comment>
<dbReference type="EMBL" id="MU274914">
    <property type="protein sequence ID" value="KAI0088235.1"/>
    <property type="molecule type" value="Genomic_DNA"/>
</dbReference>
<sequence length="364" mass="39626">MSSSSPLNSTRSAQLSERQTIAMDVSGTDYMRSNLTAEPVAEGKKRTSTTPPQTDNVMTDNPHTKKQKLTCPGPAFPCEDKRKTLASRLLAKEPASLRRALSLRSEASVTDTFDDSVLPAESTSTQLDEESTLDCAQGLVVFKNSKNSFAGALPVASGGTVTVAQTEPCSPLPDSLTNKSVRPEPLPAIAPPPFEQIPRAPLTSSEVAEARIKALVKKDWEERLADGLSVVSTFLMSNNKQIYTEGPGEKRPVEHEEQEIRLSRSSSSSDADEDLAPKLGIRESFRLRIMQWMLDYLRHPALSLSYALTCGSNFWSLMILGGTPLTCLLAISSVLALLQPAHRKSSKKIAEVVLLMATLIRLVF</sequence>
<evidence type="ECO:0000313" key="1">
    <source>
        <dbReference type="EMBL" id="KAI0088235.1"/>
    </source>
</evidence>
<reference evidence="1" key="1">
    <citation type="journal article" date="2021" name="Environ. Microbiol.">
        <title>Gene family expansions and transcriptome signatures uncover fungal adaptations to wood decay.</title>
        <authorList>
            <person name="Hage H."/>
            <person name="Miyauchi S."/>
            <person name="Viragh M."/>
            <person name="Drula E."/>
            <person name="Min B."/>
            <person name="Chaduli D."/>
            <person name="Navarro D."/>
            <person name="Favel A."/>
            <person name="Norest M."/>
            <person name="Lesage-Meessen L."/>
            <person name="Balint B."/>
            <person name="Merenyi Z."/>
            <person name="de Eugenio L."/>
            <person name="Morin E."/>
            <person name="Martinez A.T."/>
            <person name="Baldrian P."/>
            <person name="Stursova M."/>
            <person name="Martinez M.J."/>
            <person name="Novotny C."/>
            <person name="Magnuson J.K."/>
            <person name="Spatafora J.W."/>
            <person name="Maurice S."/>
            <person name="Pangilinan J."/>
            <person name="Andreopoulos W."/>
            <person name="LaButti K."/>
            <person name="Hundley H."/>
            <person name="Na H."/>
            <person name="Kuo A."/>
            <person name="Barry K."/>
            <person name="Lipzen A."/>
            <person name="Henrissat B."/>
            <person name="Riley R."/>
            <person name="Ahrendt S."/>
            <person name="Nagy L.G."/>
            <person name="Grigoriev I.V."/>
            <person name="Martin F."/>
            <person name="Rosso M.N."/>
        </authorList>
    </citation>
    <scope>NUCLEOTIDE SEQUENCE</scope>
    <source>
        <strain evidence="1">CBS 384.51</strain>
    </source>
</reference>
<organism evidence="1 2">
    <name type="scientific">Irpex rosettiformis</name>
    <dbReference type="NCBI Taxonomy" id="378272"/>
    <lineage>
        <taxon>Eukaryota</taxon>
        <taxon>Fungi</taxon>
        <taxon>Dikarya</taxon>
        <taxon>Basidiomycota</taxon>
        <taxon>Agaricomycotina</taxon>
        <taxon>Agaricomycetes</taxon>
        <taxon>Polyporales</taxon>
        <taxon>Irpicaceae</taxon>
        <taxon>Irpex</taxon>
    </lineage>
</organism>
<accession>A0ACB8U1Y2</accession>
<proteinExistence type="predicted"/>
<gene>
    <name evidence="1" type="ORF">BDY19DRAFT_186558</name>
</gene>
<evidence type="ECO:0000313" key="2">
    <source>
        <dbReference type="Proteomes" id="UP001055072"/>
    </source>
</evidence>
<dbReference type="Proteomes" id="UP001055072">
    <property type="component" value="Unassembled WGS sequence"/>
</dbReference>
<keyword evidence="2" id="KW-1185">Reference proteome</keyword>